<reference evidence="10 11" key="1">
    <citation type="journal article" date="2021" name="Cell Host Microbe">
        <title>in vivo commensal control of Clostridioides difficile virulence.</title>
        <authorList>
            <person name="Girinathan B.P."/>
            <person name="Dibenedetto N."/>
            <person name="Worley J.N."/>
            <person name="Peltier J."/>
            <person name="Arrieta-Ortiz M.L."/>
            <person name="Rupa Christinal Immanuel S."/>
            <person name="Lavin R."/>
            <person name="Delaney M.L."/>
            <person name="Cummins C."/>
            <person name="Hoffmann M."/>
            <person name="Luo Y."/>
            <person name="Gonzalez-Escalona N."/>
            <person name="Allard M."/>
            <person name="Onderdonk A.B."/>
            <person name="Gerber G.K."/>
            <person name="Sonenshein A.L."/>
            <person name="Baliga N."/>
            <person name="Dupuy B."/>
            <person name="Bry L."/>
        </authorList>
    </citation>
    <scope>NUCLEOTIDE SEQUENCE [LARGE SCALE GENOMIC DNA]</scope>
    <source>
        <strain evidence="10 11">DSM 599</strain>
    </source>
</reference>
<feature type="transmembrane region" description="Helical" evidence="7">
    <location>
        <begin position="227"/>
        <end position="246"/>
    </location>
</feature>
<evidence type="ECO:0000259" key="9">
    <source>
        <dbReference type="Pfam" id="PF06750"/>
    </source>
</evidence>
<evidence type="ECO:0000256" key="4">
    <source>
        <dbReference type="ARBA" id="ARBA00022692"/>
    </source>
</evidence>
<protein>
    <submittedName>
        <fullName evidence="10">Prepilin peptidase</fullName>
    </submittedName>
</protein>
<gene>
    <name evidence="10" type="ORF">K5V21_03780</name>
</gene>
<evidence type="ECO:0000256" key="6">
    <source>
        <dbReference type="ARBA" id="ARBA00023136"/>
    </source>
</evidence>
<evidence type="ECO:0000256" key="2">
    <source>
        <dbReference type="ARBA" id="ARBA00005801"/>
    </source>
</evidence>
<accession>A0ABS7KUS6</accession>
<feature type="transmembrane region" description="Helical" evidence="7">
    <location>
        <begin position="122"/>
        <end position="144"/>
    </location>
</feature>
<keyword evidence="5 7" id="KW-1133">Transmembrane helix</keyword>
<evidence type="ECO:0000256" key="1">
    <source>
        <dbReference type="ARBA" id="ARBA00004651"/>
    </source>
</evidence>
<name>A0ABS7KUS6_CLOSR</name>
<feature type="transmembrane region" description="Helical" evidence="7">
    <location>
        <begin position="182"/>
        <end position="215"/>
    </location>
</feature>
<dbReference type="Pfam" id="PF01478">
    <property type="entry name" value="Peptidase_A24"/>
    <property type="match status" value="1"/>
</dbReference>
<keyword evidence="6 7" id="KW-0472">Membrane</keyword>
<evidence type="ECO:0000313" key="11">
    <source>
        <dbReference type="Proteomes" id="UP001299068"/>
    </source>
</evidence>
<dbReference type="EMBL" id="JAIKTU010000003">
    <property type="protein sequence ID" value="MBY0754571.1"/>
    <property type="molecule type" value="Genomic_DNA"/>
</dbReference>
<dbReference type="InterPro" id="IPR000045">
    <property type="entry name" value="Prepilin_IV_endopep_pep"/>
</dbReference>
<proteinExistence type="inferred from homology"/>
<evidence type="ECO:0000256" key="7">
    <source>
        <dbReference type="SAM" id="Phobius"/>
    </source>
</evidence>
<comment type="subcellular location">
    <subcellularLocation>
        <location evidence="1">Cell membrane</location>
        <topology evidence="1">Multi-pass membrane protein</topology>
    </subcellularLocation>
</comment>
<keyword evidence="11" id="KW-1185">Reference proteome</keyword>
<dbReference type="PANTHER" id="PTHR30487">
    <property type="entry name" value="TYPE 4 PREPILIN-LIKE PROTEINS LEADER PEPTIDE-PROCESSING ENZYME"/>
    <property type="match status" value="1"/>
</dbReference>
<feature type="transmembrane region" description="Helical" evidence="7">
    <location>
        <begin position="7"/>
        <end position="27"/>
    </location>
</feature>
<feature type="transmembrane region" description="Helical" evidence="7">
    <location>
        <begin position="151"/>
        <end position="170"/>
    </location>
</feature>
<feature type="domain" description="Prepilin type IV endopeptidase peptidase" evidence="8">
    <location>
        <begin position="106"/>
        <end position="211"/>
    </location>
</feature>
<keyword evidence="3" id="KW-1003">Cell membrane</keyword>
<keyword evidence="4 7" id="KW-0812">Transmembrane</keyword>
<organism evidence="10 11">
    <name type="scientific">Clostridium sardiniense</name>
    <name type="common">Clostridium absonum</name>
    <dbReference type="NCBI Taxonomy" id="29369"/>
    <lineage>
        <taxon>Bacteria</taxon>
        <taxon>Bacillati</taxon>
        <taxon>Bacillota</taxon>
        <taxon>Clostridia</taxon>
        <taxon>Eubacteriales</taxon>
        <taxon>Clostridiaceae</taxon>
        <taxon>Clostridium</taxon>
    </lineage>
</organism>
<comment type="similarity">
    <text evidence="2">Belongs to the peptidase A24 family.</text>
</comment>
<sequence length="255" mass="28451">MDLVIWLIIFLFGSIIGSFLNVCIFRIPKEESIVFPASHCGSCNTRLKGKDLVPIISFLALKGKCRYCYDKVSIQYPLIEVATGILFVIVYLKFGLSIEFFKFVTLTSILLVIGIIDYKTQYVYSSVIITGIILGIIFLTITLITGEKSNLINVAIGALIPAMILAIIVWTTNGMGWGDVEIIFMIGIFLGLRLNLLNLFISIILGGVYAIYLIIFKKRNGTEAIAFGPYIVAATFITFICGNQILDWYLGNFFY</sequence>
<evidence type="ECO:0000313" key="10">
    <source>
        <dbReference type="EMBL" id="MBY0754571.1"/>
    </source>
</evidence>
<comment type="caution">
    <text evidence="10">The sequence shown here is derived from an EMBL/GenBank/DDBJ whole genome shotgun (WGS) entry which is preliminary data.</text>
</comment>
<feature type="transmembrane region" description="Helical" evidence="7">
    <location>
        <begin position="99"/>
        <end position="116"/>
    </location>
</feature>
<feature type="domain" description="Prepilin peptidase A24 N-terminal" evidence="9">
    <location>
        <begin position="11"/>
        <end position="94"/>
    </location>
</feature>
<dbReference type="Proteomes" id="UP001299068">
    <property type="component" value="Unassembled WGS sequence"/>
</dbReference>
<evidence type="ECO:0000256" key="5">
    <source>
        <dbReference type="ARBA" id="ARBA00022989"/>
    </source>
</evidence>
<evidence type="ECO:0000259" key="8">
    <source>
        <dbReference type="Pfam" id="PF01478"/>
    </source>
</evidence>
<dbReference type="InterPro" id="IPR050882">
    <property type="entry name" value="Prepilin_peptidase/N-MTase"/>
</dbReference>
<dbReference type="Gene3D" id="1.20.120.1220">
    <property type="match status" value="1"/>
</dbReference>
<dbReference type="PANTHER" id="PTHR30487:SF0">
    <property type="entry name" value="PREPILIN LEADER PEPTIDASE_N-METHYLTRANSFERASE-RELATED"/>
    <property type="match status" value="1"/>
</dbReference>
<evidence type="ECO:0000256" key="3">
    <source>
        <dbReference type="ARBA" id="ARBA00022475"/>
    </source>
</evidence>
<dbReference type="Pfam" id="PF06750">
    <property type="entry name" value="A24_N_bact"/>
    <property type="match status" value="1"/>
</dbReference>
<dbReference type="InterPro" id="IPR010627">
    <property type="entry name" value="Prepilin_pept_A24_N"/>
</dbReference>